<dbReference type="InterPro" id="IPR036869">
    <property type="entry name" value="J_dom_sf"/>
</dbReference>
<dbReference type="InterPro" id="IPR026894">
    <property type="entry name" value="DnaJ_X"/>
</dbReference>
<gene>
    <name evidence="3" type="ORF">QTG54_012509</name>
</gene>
<dbReference type="Pfam" id="PF00226">
    <property type="entry name" value="DnaJ"/>
    <property type="match status" value="1"/>
</dbReference>
<dbReference type="EMBL" id="JATAAI010000027">
    <property type="protein sequence ID" value="KAK1737064.1"/>
    <property type="molecule type" value="Genomic_DNA"/>
</dbReference>
<protein>
    <submittedName>
        <fullName evidence="3">DnaJ domain-containing protein</fullName>
    </submittedName>
</protein>
<evidence type="ECO:0000259" key="2">
    <source>
        <dbReference type="PROSITE" id="PS50076"/>
    </source>
</evidence>
<dbReference type="AlphaFoldDB" id="A0AAD8Y018"/>
<dbReference type="InterPro" id="IPR052423">
    <property type="entry name" value="EMIR"/>
</dbReference>
<dbReference type="Pfam" id="PF14308">
    <property type="entry name" value="DnaJ-X"/>
    <property type="match status" value="1"/>
</dbReference>
<name>A0AAD8Y018_9STRA</name>
<dbReference type="Gene3D" id="1.10.287.110">
    <property type="entry name" value="DnaJ domain"/>
    <property type="match status" value="1"/>
</dbReference>
<dbReference type="InterPro" id="IPR001623">
    <property type="entry name" value="DnaJ_domain"/>
</dbReference>
<dbReference type="PANTHER" id="PTHR44094:SF8">
    <property type="entry name" value="DNAJ HEAT SHOCK N-TERMINAL DOMAIN-CONTAINING PROTEIN-RELATED"/>
    <property type="match status" value="1"/>
</dbReference>
<dbReference type="PANTHER" id="PTHR44094">
    <property type="entry name" value="DNAJ HEAT SHOCK N-TERMINAL DOMAIN-CONTAINING PROTEIN"/>
    <property type="match status" value="1"/>
</dbReference>
<feature type="compositionally biased region" description="Basic and acidic residues" evidence="1">
    <location>
        <begin position="603"/>
        <end position="618"/>
    </location>
</feature>
<organism evidence="3 4">
    <name type="scientific">Skeletonema marinoi</name>
    <dbReference type="NCBI Taxonomy" id="267567"/>
    <lineage>
        <taxon>Eukaryota</taxon>
        <taxon>Sar</taxon>
        <taxon>Stramenopiles</taxon>
        <taxon>Ochrophyta</taxon>
        <taxon>Bacillariophyta</taxon>
        <taxon>Coscinodiscophyceae</taxon>
        <taxon>Thalassiosirophycidae</taxon>
        <taxon>Thalassiosirales</taxon>
        <taxon>Skeletonemataceae</taxon>
        <taxon>Skeletonema</taxon>
        <taxon>Skeletonema marinoi-dohrnii complex</taxon>
    </lineage>
</organism>
<feature type="domain" description="J" evidence="2">
    <location>
        <begin position="199"/>
        <end position="264"/>
    </location>
</feature>
<dbReference type="PRINTS" id="PR00625">
    <property type="entry name" value="JDOMAIN"/>
</dbReference>
<dbReference type="Proteomes" id="UP001224775">
    <property type="component" value="Unassembled WGS sequence"/>
</dbReference>
<comment type="caution">
    <text evidence="3">The sequence shown here is derived from an EMBL/GenBank/DDBJ whole genome shotgun (WGS) entry which is preliminary data.</text>
</comment>
<feature type="region of interest" description="Disordered" evidence="1">
    <location>
        <begin position="1"/>
        <end position="39"/>
    </location>
</feature>
<evidence type="ECO:0000256" key="1">
    <source>
        <dbReference type="SAM" id="MobiDB-lite"/>
    </source>
</evidence>
<sequence>MNSTTSDISAAAAAAAPADAASIPKQDEQHMTTTEQQEIDEDLQEASEVFNSLFSTRRPKDGWAGLSSGLKSIGKGTAAGVASLIAQPIAGAHENGVKGFFGGLATGVASAVALPVTGVCVGAYQMSRGVANSVEAMNASKQGMMWDNEKREWIHYYLGKDKELVEKREAELKSGGGKTASGGNLAAADINEKKVKDREYYDLMGVSTNATAGEIKKAYYKEARKCHPDKCQDDPEAATKFQALGHAYQILSNEQTRASYDKNGKPDSNSADANLANEIDPLVFFAVMFGSHLVEPYIGELWIATTADTLMKDAMEQQQSMDMESMTEEDAAKFLASKSASSEEMTLKQRKREVKCALNLREKIILFMEAKDEDDIMAFKASIAQEASKIVSTSFGATFLVAIGFTLEVEAEEYIGVQTSALGMGAMNARFRRTRKSTANNWKIMGAGINAATTGRKAMKEVEAVQKQMEEKKAMTVAGEEQDGKDNAMDEEKAKMAAQKLEETIPALLELAWAINNRDISRTLKGACKKLFSDAEVTIETRIRRAEAVYLLGSEFYTIGKECGGEKYDVKDTKDIKARAEVAVMTTMAKAQGQEVTEDDTEDMIRRAKDMQQGRDDAEAAAANEKAASTDENMT</sequence>
<proteinExistence type="predicted"/>
<dbReference type="PROSITE" id="PS50076">
    <property type="entry name" value="DNAJ_2"/>
    <property type="match status" value="1"/>
</dbReference>
<keyword evidence="4" id="KW-1185">Reference proteome</keyword>
<feature type="region of interest" description="Disordered" evidence="1">
    <location>
        <begin position="591"/>
        <end position="635"/>
    </location>
</feature>
<dbReference type="SUPFAM" id="SSF46565">
    <property type="entry name" value="Chaperone J-domain"/>
    <property type="match status" value="1"/>
</dbReference>
<dbReference type="PROSITE" id="PS00636">
    <property type="entry name" value="DNAJ_1"/>
    <property type="match status" value="1"/>
</dbReference>
<dbReference type="CDD" id="cd06257">
    <property type="entry name" value="DnaJ"/>
    <property type="match status" value="1"/>
</dbReference>
<reference evidence="3" key="1">
    <citation type="submission" date="2023-06" db="EMBL/GenBank/DDBJ databases">
        <title>Survivors Of The Sea: Transcriptome response of Skeletonema marinoi to long-term dormancy.</title>
        <authorList>
            <person name="Pinder M.I.M."/>
            <person name="Kourtchenko O."/>
            <person name="Robertson E.K."/>
            <person name="Larsson T."/>
            <person name="Maumus F."/>
            <person name="Osuna-Cruz C.M."/>
            <person name="Vancaester E."/>
            <person name="Stenow R."/>
            <person name="Vandepoele K."/>
            <person name="Ploug H."/>
            <person name="Bruchert V."/>
            <person name="Godhe A."/>
            <person name="Topel M."/>
        </authorList>
    </citation>
    <scope>NUCLEOTIDE SEQUENCE</scope>
    <source>
        <strain evidence="3">R05AC</strain>
    </source>
</reference>
<evidence type="ECO:0000313" key="3">
    <source>
        <dbReference type="EMBL" id="KAK1737064.1"/>
    </source>
</evidence>
<feature type="compositionally biased region" description="Low complexity" evidence="1">
    <location>
        <begin position="1"/>
        <end position="24"/>
    </location>
</feature>
<accession>A0AAD8Y018</accession>
<dbReference type="SMART" id="SM00271">
    <property type="entry name" value="DnaJ"/>
    <property type="match status" value="1"/>
</dbReference>
<evidence type="ECO:0000313" key="4">
    <source>
        <dbReference type="Proteomes" id="UP001224775"/>
    </source>
</evidence>
<dbReference type="InterPro" id="IPR018253">
    <property type="entry name" value="DnaJ_domain_CS"/>
</dbReference>